<dbReference type="Proteomes" id="UP000565441">
    <property type="component" value="Unassembled WGS sequence"/>
</dbReference>
<evidence type="ECO:0000313" key="2">
    <source>
        <dbReference type="EMBL" id="KAF5371462.1"/>
    </source>
</evidence>
<gene>
    <name evidence="2" type="ORF">D9615_009599</name>
</gene>
<evidence type="ECO:0000313" key="3">
    <source>
        <dbReference type="Proteomes" id="UP000565441"/>
    </source>
</evidence>
<proteinExistence type="predicted"/>
<name>A0A8H5GV29_9AGAR</name>
<accession>A0A8H5GV29</accession>
<comment type="caution">
    <text evidence="2">The sequence shown here is derived from an EMBL/GenBank/DDBJ whole genome shotgun (WGS) entry which is preliminary data.</text>
</comment>
<keyword evidence="3" id="KW-1185">Reference proteome</keyword>
<sequence>MFTNVASLYNAAPLPIPIRVQDVVMLLRYDRVEMLDVYIRRTGLGIDIDIDIDMQKDPEERQGGRNDKNRVYLGLSVHGKKMAGLARTNDPNAKIGTQGLAHCLLWRAAEERATAIVEYLAGDRPRGVPPLRYSWRGRTRLSAPARSRPREGPPPMAGVEDLRVGRFAAHGGGHRREPGCDQGSVR</sequence>
<dbReference type="EMBL" id="JAACJP010000046">
    <property type="protein sequence ID" value="KAF5371462.1"/>
    <property type="molecule type" value="Genomic_DNA"/>
</dbReference>
<dbReference type="OrthoDB" id="69550at2759"/>
<dbReference type="AlphaFoldDB" id="A0A8H5GV29"/>
<organism evidence="2 3">
    <name type="scientific">Tricholomella constricta</name>
    <dbReference type="NCBI Taxonomy" id="117010"/>
    <lineage>
        <taxon>Eukaryota</taxon>
        <taxon>Fungi</taxon>
        <taxon>Dikarya</taxon>
        <taxon>Basidiomycota</taxon>
        <taxon>Agaricomycotina</taxon>
        <taxon>Agaricomycetes</taxon>
        <taxon>Agaricomycetidae</taxon>
        <taxon>Agaricales</taxon>
        <taxon>Tricholomatineae</taxon>
        <taxon>Lyophyllaceae</taxon>
        <taxon>Tricholomella</taxon>
    </lineage>
</organism>
<protein>
    <submittedName>
        <fullName evidence="2">Uncharacterized protein</fullName>
    </submittedName>
</protein>
<reference evidence="2 3" key="1">
    <citation type="journal article" date="2020" name="ISME J.">
        <title>Uncovering the hidden diversity of litter-decomposition mechanisms in mushroom-forming fungi.</title>
        <authorList>
            <person name="Floudas D."/>
            <person name="Bentzer J."/>
            <person name="Ahren D."/>
            <person name="Johansson T."/>
            <person name="Persson P."/>
            <person name="Tunlid A."/>
        </authorList>
    </citation>
    <scope>NUCLEOTIDE SEQUENCE [LARGE SCALE GENOMIC DNA]</scope>
    <source>
        <strain evidence="2 3">CBS 661.87</strain>
    </source>
</reference>
<evidence type="ECO:0000256" key="1">
    <source>
        <dbReference type="SAM" id="MobiDB-lite"/>
    </source>
</evidence>
<feature type="region of interest" description="Disordered" evidence="1">
    <location>
        <begin position="139"/>
        <end position="186"/>
    </location>
</feature>